<dbReference type="InterPro" id="IPR027417">
    <property type="entry name" value="P-loop_NTPase"/>
</dbReference>
<evidence type="ECO:0000256" key="8">
    <source>
        <dbReference type="ARBA" id="ARBA00022692"/>
    </source>
</evidence>
<dbReference type="SUPFAM" id="SSF52540">
    <property type="entry name" value="P-loop containing nucleoside triphosphate hydrolases"/>
    <property type="match status" value="1"/>
</dbReference>
<evidence type="ECO:0000256" key="15">
    <source>
        <dbReference type="ARBA" id="ARBA00051245"/>
    </source>
</evidence>
<dbReference type="InterPro" id="IPR032807">
    <property type="entry name" value="GNVR"/>
</dbReference>
<evidence type="ECO:0000256" key="7">
    <source>
        <dbReference type="ARBA" id="ARBA00022679"/>
    </source>
</evidence>
<protein>
    <recommendedName>
        <fullName evidence="4">non-specific protein-tyrosine kinase</fullName>
        <ecNumber evidence="4">2.7.10.2</ecNumber>
    </recommendedName>
</protein>
<feature type="domain" description="Tyrosine-protein kinase G-rich" evidence="20">
    <location>
        <begin position="393"/>
        <end position="473"/>
    </location>
</feature>
<comment type="subcellular location">
    <subcellularLocation>
        <location evidence="1">Cell inner membrane</location>
        <topology evidence="1">Multi-pass membrane protein</topology>
    </subcellularLocation>
</comment>
<keyword evidence="14" id="KW-0829">Tyrosine-protein kinase</keyword>
<evidence type="ECO:0000256" key="17">
    <source>
        <dbReference type="SAM" id="Phobius"/>
    </source>
</evidence>
<dbReference type="Pfam" id="PF13614">
    <property type="entry name" value="AAA_31"/>
    <property type="match status" value="1"/>
</dbReference>
<comment type="similarity">
    <text evidence="3">Belongs to the etk/wzc family.</text>
</comment>
<feature type="transmembrane region" description="Helical" evidence="17">
    <location>
        <begin position="33"/>
        <end position="52"/>
    </location>
</feature>
<dbReference type="InterPro" id="IPR050445">
    <property type="entry name" value="Bact_polysacc_biosynth/exp"/>
</dbReference>
<keyword evidence="6" id="KW-0997">Cell inner membrane</keyword>
<accession>A0ABU3K6J0</accession>
<feature type="transmembrane region" description="Helical" evidence="17">
    <location>
        <begin position="453"/>
        <end position="474"/>
    </location>
</feature>
<dbReference type="PANTHER" id="PTHR32309:SF13">
    <property type="entry name" value="FERRIC ENTEROBACTIN TRANSPORT PROTEIN FEPE"/>
    <property type="match status" value="1"/>
</dbReference>
<evidence type="ECO:0000256" key="13">
    <source>
        <dbReference type="ARBA" id="ARBA00023136"/>
    </source>
</evidence>
<keyword evidence="13 17" id="KW-0472">Membrane</keyword>
<evidence type="ECO:0000313" key="21">
    <source>
        <dbReference type="EMBL" id="MDT7041991.1"/>
    </source>
</evidence>
<feature type="domain" description="AAA" evidence="19">
    <location>
        <begin position="593"/>
        <end position="726"/>
    </location>
</feature>
<organism evidence="21 22">
    <name type="scientific">Candidatus Nitronereus thalassa</name>
    <dbReference type="NCBI Taxonomy" id="3020898"/>
    <lineage>
        <taxon>Bacteria</taxon>
        <taxon>Pseudomonadati</taxon>
        <taxon>Nitrospirota</taxon>
        <taxon>Nitrospiria</taxon>
        <taxon>Nitrospirales</taxon>
        <taxon>Nitrospiraceae</taxon>
        <taxon>Candidatus Nitronereus</taxon>
    </lineage>
</organism>
<evidence type="ECO:0000259" key="19">
    <source>
        <dbReference type="Pfam" id="PF13614"/>
    </source>
</evidence>
<keyword evidence="11" id="KW-0067">ATP-binding</keyword>
<name>A0ABU3K6J0_9BACT</name>
<dbReference type="InterPro" id="IPR025669">
    <property type="entry name" value="AAA_dom"/>
</dbReference>
<sequence length="781" mass="86758">MERKSLEYMGRGASPSLQGKVKDYVEIAIRRKWLILSIVMISVGVAGTLAWFKKDVYRSSTVILVEQQTIPEQYVTSVLDDVASRVSTITQQVLSRTSLVKVIEEFGLFQDVIQEEGYEMAILSMRKNIQVETKGRNRIEAFTISFAHEDPTTAMKVTSRLASQYIEENLKLREQFVEGASDFLETELRAARQELETKERALSQFKNRYMGELPSQLESNISTLDRKENERNSIQESLNASTNRLLLVEQAIREYEASGAISTDSKIKLNQFGYNQQDSSARTPVDSQVALLKKLEQDLVKLQAEYKSAYPDVISLKQQIALLKDEIAGRPVVEQEEPPTQEPIKVFDPYLKGLLKDRNELRLQVESQKSRLATLAESMEKLQGQVDRTAAREQEMLALERDYANMQENYQNILEKRLNARISENLEKRQKGERFRILDPANLPKTPDGPLRAVIVLAGLLLGCVLGYGVAFVIEQWNPTFRRSEDAEISLGFPILATIPSFQSAYGKSSDGLLLGGGTFGSGDEASANGNRELVANVSDGGKWRGGLTPNPSLVSRWRPSSIVAEQYRVAATRLVLMNTEQANTVVLATSAMKGEGKTSSVVNLGYTLARDLEKQVLLIGCDFKAPRLHEAVGMPAAPGLADYFHGDVGLENCIHRMDDVPMWVLPAGAVEDHAVSLSRLPQLAALIGNLRSRFDYILVDAPPILPLADMNVLAGLADLLILVVRAGVTPQEIVVKAMDMLRPTVQARILLTDASSHGMPYFMSQETYGAPYTAVTRESV</sequence>
<comment type="caution">
    <text evidence="21">The sequence shown here is derived from an EMBL/GenBank/DDBJ whole genome shotgun (WGS) entry which is preliminary data.</text>
</comment>
<evidence type="ECO:0000256" key="3">
    <source>
        <dbReference type="ARBA" id="ARBA00008883"/>
    </source>
</evidence>
<dbReference type="Pfam" id="PF02706">
    <property type="entry name" value="Wzz"/>
    <property type="match status" value="1"/>
</dbReference>
<evidence type="ECO:0000256" key="16">
    <source>
        <dbReference type="SAM" id="Coils"/>
    </source>
</evidence>
<gene>
    <name evidence="21" type="ORF">PPG34_06470</name>
</gene>
<dbReference type="EC" id="2.7.10.2" evidence="4"/>
<keyword evidence="9" id="KW-0547">Nucleotide-binding</keyword>
<dbReference type="CDD" id="cd05387">
    <property type="entry name" value="BY-kinase"/>
    <property type="match status" value="1"/>
</dbReference>
<dbReference type="Pfam" id="PF13807">
    <property type="entry name" value="GNVR"/>
    <property type="match status" value="1"/>
</dbReference>
<evidence type="ECO:0000256" key="1">
    <source>
        <dbReference type="ARBA" id="ARBA00004429"/>
    </source>
</evidence>
<evidence type="ECO:0000256" key="4">
    <source>
        <dbReference type="ARBA" id="ARBA00011903"/>
    </source>
</evidence>
<keyword evidence="16" id="KW-0175">Coiled coil</keyword>
<evidence type="ECO:0000256" key="2">
    <source>
        <dbReference type="ARBA" id="ARBA00007316"/>
    </source>
</evidence>
<keyword evidence="5" id="KW-1003">Cell membrane</keyword>
<feature type="coiled-coil region" evidence="16">
    <location>
        <begin position="181"/>
        <end position="244"/>
    </location>
</feature>
<comment type="catalytic activity">
    <reaction evidence="15">
        <text>L-tyrosyl-[protein] + ATP = O-phospho-L-tyrosyl-[protein] + ADP + H(+)</text>
        <dbReference type="Rhea" id="RHEA:10596"/>
        <dbReference type="Rhea" id="RHEA-COMP:10136"/>
        <dbReference type="Rhea" id="RHEA-COMP:20101"/>
        <dbReference type="ChEBI" id="CHEBI:15378"/>
        <dbReference type="ChEBI" id="CHEBI:30616"/>
        <dbReference type="ChEBI" id="CHEBI:46858"/>
        <dbReference type="ChEBI" id="CHEBI:61978"/>
        <dbReference type="ChEBI" id="CHEBI:456216"/>
        <dbReference type="EC" id="2.7.10.2"/>
    </reaction>
</comment>
<evidence type="ECO:0000256" key="12">
    <source>
        <dbReference type="ARBA" id="ARBA00022989"/>
    </source>
</evidence>
<evidence type="ECO:0000256" key="11">
    <source>
        <dbReference type="ARBA" id="ARBA00022840"/>
    </source>
</evidence>
<dbReference type="RefSeq" id="WP_313832343.1">
    <property type="nucleotide sequence ID" value="NZ_JAQOUE010000001.1"/>
</dbReference>
<reference evidence="21 22" key="1">
    <citation type="journal article" date="2023" name="ISME J.">
        <title>Cultivation and genomic characterization of novel and ubiquitous marine nitrite-oxidizing bacteria from the Nitrospirales.</title>
        <authorList>
            <person name="Mueller A.J."/>
            <person name="Daebeler A."/>
            <person name="Herbold C.W."/>
            <person name="Kirkegaard R.H."/>
            <person name="Daims H."/>
        </authorList>
    </citation>
    <scope>NUCLEOTIDE SEQUENCE [LARGE SCALE GENOMIC DNA]</scope>
    <source>
        <strain evidence="21 22">EB</strain>
    </source>
</reference>
<evidence type="ECO:0000256" key="5">
    <source>
        <dbReference type="ARBA" id="ARBA00022475"/>
    </source>
</evidence>
<feature type="domain" description="Polysaccharide chain length determinant N-terminal" evidence="18">
    <location>
        <begin position="24"/>
        <end position="105"/>
    </location>
</feature>
<keyword evidence="10" id="KW-0418">Kinase</keyword>
<keyword evidence="22" id="KW-1185">Reference proteome</keyword>
<dbReference type="InterPro" id="IPR003856">
    <property type="entry name" value="LPS_length_determ_N"/>
</dbReference>
<feature type="coiled-coil region" evidence="16">
    <location>
        <begin position="351"/>
        <end position="416"/>
    </location>
</feature>
<comment type="similarity">
    <text evidence="2">Belongs to the CpsD/CapB family.</text>
</comment>
<dbReference type="InterPro" id="IPR005702">
    <property type="entry name" value="Wzc-like_C"/>
</dbReference>
<dbReference type="Proteomes" id="UP001250932">
    <property type="component" value="Unassembled WGS sequence"/>
</dbReference>
<evidence type="ECO:0000256" key="10">
    <source>
        <dbReference type="ARBA" id="ARBA00022777"/>
    </source>
</evidence>
<proteinExistence type="inferred from homology"/>
<evidence type="ECO:0000259" key="18">
    <source>
        <dbReference type="Pfam" id="PF02706"/>
    </source>
</evidence>
<dbReference type="PANTHER" id="PTHR32309">
    <property type="entry name" value="TYROSINE-PROTEIN KINASE"/>
    <property type="match status" value="1"/>
</dbReference>
<keyword evidence="8 17" id="KW-0812">Transmembrane</keyword>
<dbReference type="EMBL" id="JAQOUE010000001">
    <property type="protein sequence ID" value="MDT7041991.1"/>
    <property type="molecule type" value="Genomic_DNA"/>
</dbReference>
<evidence type="ECO:0000256" key="14">
    <source>
        <dbReference type="ARBA" id="ARBA00023137"/>
    </source>
</evidence>
<dbReference type="Gene3D" id="3.40.50.300">
    <property type="entry name" value="P-loop containing nucleotide triphosphate hydrolases"/>
    <property type="match status" value="1"/>
</dbReference>
<keyword evidence="7" id="KW-0808">Transferase</keyword>
<evidence type="ECO:0000313" key="22">
    <source>
        <dbReference type="Proteomes" id="UP001250932"/>
    </source>
</evidence>
<evidence type="ECO:0000259" key="20">
    <source>
        <dbReference type="Pfam" id="PF13807"/>
    </source>
</evidence>
<evidence type="ECO:0000256" key="6">
    <source>
        <dbReference type="ARBA" id="ARBA00022519"/>
    </source>
</evidence>
<keyword evidence="12 17" id="KW-1133">Transmembrane helix</keyword>
<evidence type="ECO:0000256" key="9">
    <source>
        <dbReference type="ARBA" id="ARBA00022741"/>
    </source>
</evidence>